<protein>
    <submittedName>
        <fullName evidence="1">Uncharacterized protein</fullName>
    </submittedName>
</protein>
<keyword evidence="2" id="KW-1185">Reference proteome</keyword>
<comment type="caution">
    <text evidence="1">The sequence shown here is derived from an EMBL/GenBank/DDBJ whole genome shotgun (WGS) entry which is preliminary data.</text>
</comment>
<proteinExistence type="predicted"/>
<organism evidence="1 2">
    <name type="scientific">Rubroshorea leprosula</name>
    <dbReference type="NCBI Taxonomy" id="152421"/>
    <lineage>
        <taxon>Eukaryota</taxon>
        <taxon>Viridiplantae</taxon>
        <taxon>Streptophyta</taxon>
        <taxon>Embryophyta</taxon>
        <taxon>Tracheophyta</taxon>
        <taxon>Spermatophyta</taxon>
        <taxon>Magnoliopsida</taxon>
        <taxon>eudicotyledons</taxon>
        <taxon>Gunneridae</taxon>
        <taxon>Pentapetalae</taxon>
        <taxon>rosids</taxon>
        <taxon>malvids</taxon>
        <taxon>Malvales</taxon>
        <taxon>Dipterocarpaceae</taxon>
        <taxon>Rubroshorea</taxon>
    </lineage>
</organism>
<dbReference type="Proteomes" id="UP001054252">
    <property type="component" value="Unassembled WGS sequence"/>
</dbReference>
<accession>A0AAV5MQ95</accession>
<evidence type="ECO:0000313" key="1">
    <source>
        <dbReference type="EMBL" id="GKV51613.1"/>
    </source>
</evidence>
<reference evidence="1 2" key="1">
    <citation type="journal article" date="2021" name="Commun. Biol.">
        <title>The genome of Shorea leprosula (Dipterocarpaceae) highlights the ecological relevance of drought in aseasonal tropical rainforests.</title>
        <authorList>
            <person name="Ng K.K.S."/>
            <person name="Kobayashi M.J."/>
            <person name="Fawcett J.A."/>
            <person name="Hatakeyama M."/>
            <person name="Paape T."/>
            <person name="Ng C.H."/>
            <person name="Ang C.C."/>
            <person name="Tnah L.H."/>
            <person name="Lee C.T."/>
            <person name="Nishiyama T."/>
            <person name="Sese J."/>
            <person name="O'Brien M.J."/>
            <person name="Copetti D."/>
            <person name="Mohd Noor M.I."/>
            <person name="Ong R.C."/>
            <person name="Putra M."/>
            <person name="Sireger I.Z."/>
            <person name="Indrioko S."/>
            <person name="Kosugi Y."/>
            <person name="Izuno A."/>
            <person name="Isagi Y."/>
            <person name="Lee S.L."/>
            <person name="Shimizu K.K."/>
        </authorList>
    </citation>
    <scope>NUCLEOTIDE SEQUENCE [LARGE SCALE GENOMIC DNA]</scope>
    <source>
        <strain evidence="1">214</strain>
    </source>
</reference>
<evidence type="ECO:0000313" key="2">
    <source>
        <dbReference type="Proteomes" id="UP001054252"/>
    </source>
</evidence>
<name>A0AAV5MQ95_9ROSI</name>
<dbReference type="EMBL" id="BPVZ01000518">
    <property type="protein sequence ID" value="GKV51613.1"/>
    <property type="molecule type" value="Genomic_DNA"/>
</dbReference>
<gene>
    <name evidence="1" type="ORF">SLEP1_g58248</name>
</gene>
<dbReference type="AlphaFoldDB" id="A0AAV5MQ95"/>
<sequence length="58" mass="6453">MKAAATRTFLKMRNKEVVISSRLTDLARVNPARANSVLPMGSQAMTARTGFLMDHFLE</sequence>